<name>A0AA43QTT5_9LECA</name>
<reference evidence="1" key="1">
    <citation type="journal article" date="2023" name="Genome Biol. Evol.">
        <title>First Whole Genome Sequence and Flow Cytometry Genome Size Data for the Lichen-Forming Fungus Ramalina farinacea (Ascomycota).</title>
        <authorList>
            <person name="Llewellyn T."/>
            <person name="Mian S."/>
            <person name="Hill R."/>
            <person name="Leitch I.J."/>
            <person name="Gaya E."/>
        </authorList>
    </citation>
    <scope>NUCLEOTIDE SEQUENCE</scope>
    <source>
        <strain evidence="1">LIQ254RAFAR</strain>
    </source>
</reference>
<organism evidence="1 2">
    <name type="scientific">Ramalina farinacea</name>
    <dbReference type="NCBI Taxonomy" id="258253"/>
    <lineage>
        <taxon>Eukaryota</taxon>
        <taxon>Fungi</taxon>
        <taxon>Dikarya</taxon>
        <taxon>Ascomycota</taxon>
        <taxon>Pezizomycotina</taxon>
        <taxon>Lecanoromycetes</taxon>
        <taxon>OSLEUM clade</taxon>
        <taxon>Lecanoromycetidae</taxon>
        <taxon>Lecanorales</taxon>
        <taxon>Lecanorineae</taxon>
        <taxon>Ramalinaceae</taxon>
        <taxon>Ramalina</taxon>
    </lineage>
</organism>
<proteinExistence type="predicted"/>
<evidence type="ECO:0000313" key="1">
    <source>
        <dbReference type="EMBL" id="MDI1491559.1"/>
    </source>
</evidence>
<dbReference type="Proteomes" id="UP001161017">
    <property type="component" value="Unassembled WGS sequence"/>
</dbReference>
<dbReference type="EMBL" id="JAPUFD010000015">
    <property type="protein sequence ID" value="MDI1491559.1"/>
    <property type="molecule type" value="Genomic_DNA"/>
</dbReference>
<comment type="caution">
    <text evidence="1">The sequence shown here is derived from an EMBL/GenBank/DDBJ whole genome shotgun (WGS) entry which is preliminary data.</text>
</comment>
<gene>
    <name evidence="1" type="ORF">OHK93_002768</name>
</gene>
<sequence>MFGNVTIKNDSATLGAAHASYCDTFASLRPNKVKGLVSTLVLQPLLPDWVRKGDPNPLGLHDEVNEPLVIVSFTVNWDEINDDKLVKTTTRRAVEQIETIAAANKTGHPYRYLNYCQEWQKPFECYGKENLQFLHEVSRRYDPDGLFQKGCIGGFKLGMNDQ</sequence>
<dbReference type="AlphaFoldDB" id="A0AA43QTT5"/>
<keyword evidence="2" id="KW-1185">Reference proteome</keyword>
<evidence type="ECO:0000313" key="2">
    <source>
        <dbReference type="Proteomes" id="UP001161017"/>
    </source>
</evidence>
<accession>A0AA43QTT5</accession>
<protein>
    <submittedName>
        <fullName evidence="1">Uncharacterized protein</fullName>
    </submittedName>
</protein>